<dbReference type="PANTHER" id="PTHR41294">
    <property type="entry name" value="CADMIUM-INDUCED PROTEIN CADI"/>
    <property type="match status" value="1"/>
</dbReference>
<dbReference type="RefSeq" id="WP_203869056.1">
    <property type="nucleotide sequence ID" value="NZ_BONW01000028.1"/>
</dbReference>
<evidence type="ECO:0000313" key="3">
    <source>
        <dbReference type="Proteomes" id="UP000646749"/>
    </source>
</evidence>
<dbReference type="SUPFAM" id="SSF54593">
    <property type="entry name" value="Glyoxalase/Bleomycin resistance protein/Dihydroxybiphenyl dioxygenase"/>
    <property type="match status" value="1"/>
</dbReference>
<dbReference type="InterPro" id="IPR029068">
    <property type="entry name" value="Glyas_Bleomycin-R_OHBP_Dase"/>
</dbReference>
<gene>
    <name evidence="2" type="ORF">Pen02_55970</name>
</gene>
<evidence type="ECO:0000313" key="2">
    <source>
        <dbReference type="EMBL" id="GIG90661.1"/>
    </source>
</evidence>
<dbReference type="Gene3D" id="3.10.180.10">
    <property type="entry name" value="2,3-Dihydroxybiphenyl 1,2-Dioxygenase, domain 1"/>
    <property type="match status" value="1"/>
</dbReference>
<accession>A0ABQ4E8Q6</accession>
<reference evidence="2 3" key="1">
    <citation type="submission" date="2021-01" db="EMBL/GenBank/DDBJ databases">
        <title>Whole genome shotgun sequence of Plantactinospora endophytica NBRC 110450.</title>
        <authorList>
            <person name="Komaki H."/>
            <person name="Tamura T."/>
        </authorList>
    </citation>
    <scope>NUCLEOTIDE SEQUENCE [LARGE SCALE GENOMIC DNA]</scope>
    <source>
        <strain evidence="2 3">NBRC 110450</strain>
    </source>
</reference>
<evidence type="ECO:0000259" key="1">
    <source>
        <dbReference type="PROSITE" id="PS51819"/>
    </source>
</evidence>
<dbReference type="PANTHER" id="PTHR41294:SF1">
    <property type="entry name" value="CADMIUM-INDUCED PROTEIN CADI"/>
    <property type="match status" value="1"/>
</dbReference>
<sequence length="263" mass="28244">MKIDVFVSSDDDQVAAQRILDAVPNVPDTVTLVATNLYGSTLDGVPAVVLQVMRIKRSGTMPLTVVDDKPVLSGELPTVEQLTDYITNGVEAAAGLVDRADSAVEFATASRMHISMFVNSLAESVKFYEVFFGQPPTKHLDDYAKFEVAEPPLVISFNPDRKPTSGGAVNHLGVQVKSTDIVMAMKERFAAAGFLTDEEVATPCCYAVQTKVWVGDPDGNRWEVYVVTEADADEGCGPDCACYAEIAPNRVSSDVSSKMPVSA</sequence>
<keyword evidence="3" id="KW-1185">Reference proteome</keyword>
<dbReference type="InterPro" id="IPR049789">
    <property type="entry name" value="ArsI/CadI-like"/>
</dbReference>
<organism evidence="2 3">
    <name type="scientific">Plantactinospora endophytica</name>
    <dbReference type="NCBI Taxonomy" id="673535"/>
    <lineage>
        <taxon>Bacteria</taxon>
        <taxon>Bacillati</taxon>
        <taxon>Actinomycetota</taxon>
        <taxon>Actinomycetes</taxon>
        <taxon>Micromonosporales</taxon>
        <taxon>Micromonosporaceae</taxon>
        <taxon>Plantactinospora</taxon>
    </lineage>
</organism>
<comment type="caution">
    <text evidence="2">The sequence shown here is derived from an EMBL/GenBank/DDBJ whole genome shotgun (WGS) entry which is preliminary data.</text>
</comment>
<protein>
    <recommendedName>
        <fullName evidence="1">VOC domain-containing protein</fullName>
    </recommendedName>
</protein>
<dbReference type="Proteomes" id="UP000646749">
    <property type="component" value="Unassembled WGS sequence"/>
</dbReference>
<dbReference type="InterPro" id="IPR037523">
    <property type="entry name" value="VOC_core"/>
</dbReference>
<proteinExistence type="predicted"/>
<name>A0ABQ4E8Q6_9ACTN</name>
<dbReference type="EMBL" id="BONW01000028">
    <property type="protein sequence ID" value="GIG90661.1"/>
    <property type="molecule type" value="Genomic_DNA"/>
</dbReference>
<dbReference type="InterPro" id="IPR052393">
    <property type="entry name" value="Cadmium-induced_rsp"/>
</dbReference>
<dbReference type="PROSITE" id="PS51819">
    <property type="entry name" value="VOC"/>
    <property type="match status" value="1"/>
</dbReference>
<dbReference type="NCBIfam" id="NF041414">
    <property type="entry name" value="ArsI_CadI_VOC"/>
    <property type="match status" value="1"/>
</dbReference>
<dbReference type="InterPro" id="IPR004360">
    <property type="entry name" value="Glyas_Fos-R_dOase_dom"/>
</dbReference>
<feature type="domain" description="VOC" evidence="1">
    <location>
        <begin position="110"/>
        <end position="227"/>
    </location>
</feature>
<dbReference type="Pfam" id="PF00903">
    <property type="entry name" value="Glyoxalase"/>
    <property type="match status" value="1"/>
</dbReference>